<evidence type="ECO:0000256" key="5">
    <source>
        <dbReference type="ARBA" id="ARBA00022490"/>
    </source>
</evidence>
<comment type="catalytic activity">
    <reaction evidence="23">
        <text>tetradecanoyl-CoA + H2O = tetradecanoate + CoA + H(+)</text>
        <dbReference type="Rhea" id="RHEA:40119"/>
        <dbReference type="ChEBI" id="CHEBI:15377"/>
        <dbReference type="ChEBI" id="CHEBI:15378"/>
        <dbReference type="ChEBI" id="CHEBI:30807"/>
        <dbReference type="ChEBI" id="CHEBI:57287"/>
        <dbReference type="ChEBI" id="CHEBI:57385"/>
    </reaction>
    <physiologicalReaction direction="left-to-right" evidence="23">
        <dbReference type="Rhea" id="RHEA:40120"/>
    </physiologicalReaction>
</comment>
<evidence type="ECO:0000256" key="10">
    <source>
        <dbReference type="ARBA" id="ARBA00023098"/>
    </source>
</evidence>
<protein>
    <recommendedName>
        <fullName evidence="17">Acyl-coenzyme A thioesterase THEM4</fullName>
        <ecNumber evidence="16">3.1.2.2</ecNumber>
    </recommendedName>
    <alternativeName>
        <fullName evidence="18">Thioesterase superfamily member 4</fullName>
    </alternativeName>
</protein>
<dbReference type="Pfam" id="PF03061">
    <property type="entry name" value="4HBT"/>
    <property type="match status" value="1"/>
</dbReference>
<evidence type="ECO:0000256" key="13">
    <source>
        <dbReference type="ARBA" id="ARBA00035852"/>
    </source>
</evidence>
<keyword evidence="12" id="KW-0966">Cell projection</keyword>
<evidence type="ECO:0000256" key="7">
    <source>
        <dbReference type="ARBA" id="ARBA00022801"/>
    </source>
</evidence>
<dbReference type="PANTHER" id="PTHR12418">
    <property type="entry name" value="ACYL-COENZYME A THIOESTERASE THEM4"/>
    <property type="match status" value="1"/>
</dbReference>
<evidence type="ECO:0000256" key="9">
    <source>
        <dbReference type="ARBA" id="ARBA00022946"/>
    </source>
</evidence>
<dbReference type="GO" id="GO:0005737">
    <property type="term" value="C:cytoplasm"/>
    <property type="evidence" value="ECO:0007669"/>
    <property type="project" value="UniProtKB-SubCell"/>
</dbReference>
<keyword evidence="5" id="KW-0963">Cytoplasm</keyword>
<dbReference type="GO" id="GO:0006631">
    <property type="term" value="P:fatty acid metabolic process"/>
    <property type="evidence" value="ECO:0007669"/>
    <property type="project" value="UniProtKB-KW"/>
</dbReference>
<name>A0AB39USR1_9GAMM</name>
<feature type="domain" description="Thioesterase" evidence="24">
    <location>
        <begin position="43"/>
        <end position="113"/>
    </location>
</feature>
<dbReference type="InterPro" id="IPR006683">
    <property type="entry name" value="Thioestr_dom"/>
</dbReference>
<evidence type="ECO:0000256" key="12">
    <source>
        <dbReference type="ARBA" id="ARBA00023273"/>
    </source>
</evidence>
<dbReference type="AlphaFoldDB" id="A0AB39USR1"/>
<evidence type="ECO:0000256" key="16">
    <source>
        <dbReference type="ARBA" id="ARBA00038848"/>
    </source>
</evidence>
<dbReference type="RefSeq" id="WP_369600109.1">
    <property type="nucleotide sequence ID" value="NZ_CP154858.1"/>
</dbReference>
<evidence type="ECO:0000256" key="11">
    <source>
        <dbReference type="ARBA" id="ARBA00023136"/>
    </source>
</evidence>
<keyword evidence="4" id="KW-1003">Cell membrane</keyword>
<dbReference type="GO" id="GO:0016790">
    <property type="term" value="F:thiolester hydrolase activity"/>
    <property type="evidence" value="ECO:0007669"/>
    <property type="project" value="UniProtKB-ARBA"/>
</dbReference>
<evidence type="ECO:0000256" key="1">
    <source>
        <dbReference type="ARBA" id="ARBA00004170"/>
    </source>
</evidence>
<keyword evidence="9" id="KW-0809">Transit peptide</keyword>
<dbReference type="GO" id="GO:0016020">
    <property type="term" value="C:membrane"/>
    <property type="evidence" value="ECO:0007669"/>
    <property type="project" value="UniProtKB-SubCell"/>
</dbReference>
<comment type="similarity">
    <text evidence="15">Belongs to the THEM4/THEM5 thioesterase family.</text>
</comment>
<proteinExistence type="inferred from homology"/>
<comment type="subcellular location">
    <subcellularLocation>
        <location evidence="3">Cell projection</location>
        <location evidence="3">Ruffle membrane</location>
    </subcellularLocation>
    <subcellularLocation>
        <location evidence="2">Cytoplasm</location>
    </subcellularLocation>
    <subcellularLocation>
        <location evidence="1">Membrane</location>
        <topology evidence="1">Peripheral membrane protein</topology>
    </subcellularLocation>
</comment>
<dbReference type="Gene3D" id="3.10.129.10">
    <property type="entry name" value="Hotdog Thioesterase"/>
    <property type="match status" value="1"/>
</dbReference>
<dbReference type="KEGG" id="tcd:AAIA72_09630"/>
<dbReference type="InterPro" id="IPR029069">
    <property type="entry name" value="HotDog_dom_sf"/>
</dbReference>
<evidence type="ECO:0000256" key="17">
    <source>
        <dbReference type="ARBA" id="ARBA00040123"/>
    </source>
</evidence>
<evidence type="ECO:0000256" key="23">
    <source>
        <dbReference type="ARBA" id="ARBA00048180"/>
    </source>
</evidence>
<evidence type="ECO:0000259" key="24">
    <source>
        <dbReference type="Pfam" id="PF03061"/>
    </source>
</evidence>
<gene>
    <name evidence="25" type="ORF">AAIA72_09630</name>
</gene>
<comment type="catalytic activity">
    <reaction evidence="19">
        <text>octanoyl-CoA + H2O = octanoate + CoA + H(+)</text>
        <dbReference type="Rhea" id="RHEA:30143"/>
        <dbReference type="ChEBI" id="CHEBI:15377"/>
        <dbReference type="ChEBI" id="CHEBI:15378"/>
        <dbReference type="ChEBI" id="CHEBI:25646"/>
        <dbReference type="ChEBI" id="CHEBI:57287"/>
        <dbReference type="ChEBI" id="CHEBI:57386"/>
    </reaction>
    <physiologicalReaction direction="left-to-right" evidence="19">
        <dbReference type="Rhea" id="RHEA:30144"/>
    </physiologicalReaction>
</comment>
<dbReference type="CDD" id="cd03443">
    <property type="entry name" value="PaaI_thioesterase"/>
    <property type="match status" value="1"/>
</dbReference>
<accession>A0AB39USR1</accession>
<evidence type="ECO:0000256" key="4">
    <source>
        <dbReference type="ARBA" id="ARBA00022475"/>
    </source>
</evidence>
<comment type="catalytic activity">
    <reaction evidence="22">
        <text>dodecanoyl-CoA + H2O = dodecanoate + CoA + H(+)</text>
        <dbReference type="Rhea" id="RHEA:30135"/>
        <dbReference type="ChEBI" id="CHEBI:15377"/>
        <dbReference type="ChEBI" id="CHEBI:15378"/>
        <dbReference type="ChEBI" id="CHEBI:18262"/>
        <dbReference type="ChEBI" id="CHEBI:57287"/>
        <dbReference type="ChEBI" id="CHEBI:57375"/>
    </reaction>
    <physiologicalReaction direction="left-to-right" evidence="22">
        <dbReference type="Rhea" id="RHEA:30136"/>
    </physiologicalReaction>
</comment>
<reference evidence="25" key="1">
    <citation type="submission" date="2024-05" db="EMBL/GenBank/DDBJ databases">
        <title>Genome sequencing of novel strain.</title>
        <authorList>
            <person name="Ganbat D."/>
            <person name="Ganbat S."/>
            <person name="Lee S.-J."/>
        </authorList>
    </citation>
    <scope>NUCLEOTIDE SEQUENCE</scope>
    <source>
        <strain evidence="25">SMD15-11</strain>
    </source>
</reference>
<evidence type="ECO:0000256" key="19">
    <source>
        <dbReference type="ARBA" id="ARBA00047588"/>
    </source>
</evidence>
<organism evidence="25">
    <name type="scientific">Thermohahella caldifontis</name>
    <dbReference type="NCBI Taxonomy" id="3142973"/>
    <lineage>
        <taxon>Bacteria</taxon>
        <taxon>Pseudomonadati</taxon>
        <taxon>Pseudomonadota</taxon>
        <taxon>Gammaproteobacteria</taxon>
        <taxon>Oceanospirillales</taxon>
        <taxon>Hahellaceae</taxon>
        <taxon>Thermohahella</taxon>
    </lineage>
</organism>
<sequence length="145" mass="15934">MKTLNKDYQSTFLQSVFDVTVHLNGDALEADVTFHERHEGPPGHAHGGSIATVLDEMMGTLAWASGHKAVAGRLSVDYRQPVPLKVPHRVTCRIDERRGRKVFISADLLGPDGTVRAQSEGIFFDLGEDFHALKDKAEAARQDIA</sequence>
<dbReference type="PANTHER" id="PTHR12418:SF19">
    <property type="entry name" value="ACYL-COENZYME A THIOESTERASE THEM4"/>
    <property type="match status" value="1"/>
</dbReference>
<evidence type="ECO:0000256" key="6">
    <source>
        <dbReference type="ARBA" id="ARBA00022703"/>
    </source>
</evidence>
<evidence type="ECO:0000256" key="8">
    <source>
        <dbReference type="ARBA" id="ARBA00022832"/>
    </source>
</evidence>
<evidence type="ECO:0000256" key="20">
    <source>
        <dbReference type="ARBA" id="ARBA00047734"/>
    </source>
</evidence>
<evidence type="ECO:0000256" key="18">
    <source>
        <dbReference type="ARBA" id="ARBA00043210"/>
    </source>
</evidence>
<dbReference type="SUPFAM" id="SSF54637">
    <property type="entry name" value="Thioesterase/thiol ester dehydrase-isomerase"/>
    <property type="match status" value="1"/>
</dbReference>
<keyword evidence="11" id="KW-0472">Membrane</keyword>
<comment type="catalytic activity">
    <reaction evidence="21">
        <text>decanoyl-CoA + H2O = decanoate + CoA + H(+)</text>
        <dbReference type="Rhea" id="RHEA:40059"/>
        <dbReference type="ChEBI" id="CHEBI:15377"/>
        <dbReference type="ChEBI" id="CHEBI:15378"/>
        <dbReference type="ChEBI" id="CHEBI:27689"/>
        <dbReference type="ChEBI" id="CHEBI:57287"/>
        <dbReference type="ChEBI" id="CHEBI:61430"/>
    </reaction>
    <physiologicalReaction direction="left-to-right" evidence="21">
        <dbReference type="Rhea" id="RHEA:40060"/>
    </physiologicalReaction>
</comment>
<evidence type="ECO:0000256" key="14">
    <source>
        <dbReference type="ARBA" id="ARBA00037002"/>
    </source>
</evidence>
<keyword evidence="6" id="KW-0053">Apoptosis</keyword>
<evidence type="ECO:0000313" key="25">
    <source>
        <dbReference type="EMBL" id="XDT71070.1"/>
    </source>
</evidence>
<dbReference type="EC" id="3.1.2.2" evidence="16"/>
<keyword evidence="10" id="KW-0443">Lipid metabolism</keyword>
<dbReference type="InterPro" id="IPR052365">
    <property type="entry name" value="THEM4/THEM5_acyl-CoA_thioest"/>
</dbReference>
<comment type="catalytic activity">
    <reaction evidence="20">
        <text>hexadecanoyl-CoA + H2O = hexadecanoate + CoA + H(+)</text>
        <dbReference type="Rhea" id="RHEA:16645"/>
        <dbReference type="ChEBI" id="CHEBI:7896"/>
        <dbReference type="ChEBI" id="CHEBI:15377"/>
        <dbReference type="ChEBI" id="CHEBI:15378"/>
        <dbReference type="ChEBI" id="CHEBI:57287"/>
        <dbReference type="ChEBI" id="CHEBI:57379"/>
        <dbReference type="EC" id="3.1.2.2"/>
    </reaction>
    <physiologicalReaction direction="left-to-right" evidence="20">
        <dbReference type="Rhea" id="RHEA:16646"/>
    </physiologicalReaction>
</comment>
<evidence type="ECO:0000256" key="21">
    <source>
        <dbReference type="ARBA" id="ARBA00047969"/>
    </source>
</evidence>
<evidence type="ECO:0000256" key="15">
    <source>
        <dbReference type="ARBA" id="ARBA00038456"/>
    </source>
</evidence>
<comment type="catalytic activity">
    <reaction evidence="13">
        <text>(5Z,8Z,11Z,14Z)-eicosatetraenoyl-CoA + H2O = (5Z,8Z,11Z,14Z)-eicosatetraenoate + CoA + H(+)</text>
        <dbReference type="Rhea" id="RHEA:40151"/>
        <dbReference type="ChEBI" id="CHEBI:15377"/>
        <dbReference type="ChEBI" id="CHEBI:15378"/>
        <dbReference type="ChEBI" id="CHEBI:32395"/>
        <dbReference type="ChEBI" id="CHEBI:57287"/>
        <dbReference type="ChEBI" id="CHEBI:57368"/>
    </reaction>
    <physiologicalReaction direction="left-to-right" evidence="13">
        <dbReference type="Rhea" id="RHEA:40152"/>
    </physiologicalReaction>
</comment>
<evidence type="ECO:0000256" key="2">
    <source>
        <dbReference type="ARBA" id="ARBA00004496"/>
    </source>
</evidence>
<evidence type="ECO:0000256" key="3">
    <source>
        <dbReference type="ARBA" id="ARBA00004632"/>
    </source>
</evidence>
<evidence type="ECO:0000256" key="22">
    <source>
        <dbReference type="ARBA" id="ARBA00048074"/>
    </source>
</evidence>
<comment type="catalytic activity">
    <reaction evidence="14">
        <text>(9Z)-octadecenoyl-CoA + H2O = (9Z)-octadecenoate + CoA + H(+)</text>
        <dbReference type="Rhea" id="RHEA:40139"/>
        <dbReference type="ChEBI" id="CHEBI:15377"/>
        <dbReference type="ChEBI" id="CHEBI:15378"/>
        <dbReference type="ChEBI" id="CHEBI:30823"/>
        <dbReference type="ChEBI" id="CHEBI:57287"/>
        <dbReference type="ChEBI" id="CHEBI:57387"/>
    </reaction>
    <physiologicalReaction direction="left-to-right" evidence="14">
        <dbReference type="Rhea" id="RHEA:40140"/>
    </physiologicalReaction>
</comment>
<dbReference type="EMBL" id="CP154858">
    <property type="protein sequence ID" value="XDT71070.1"/>
    <property type="molecule type" value="Genomic_DNA"/>
</dbReference>
<keyword evidence="8" id="KW-0276">Fatty acid metabolism</keyword>
<keyword evidence="7 25" id="KW-0378">Hydrolase</keyword>